<dbReference type="RefSeq" id="WP_036473574.1">
    <property type="nucleotide sequence ID" value="NZ_HG964447.1"/>
</dbReference>
<dbReference type="HOGENOM" id="CLU_172326_1_0_11"/>
<keyword evidence="5" id="KW-1185">Reference proteome</keyword>
<feature type="transmembrane region" description="Helical" evidence="1">
    <location>
        <begin position="12"/>
        <end position="38"/>
    </location>
</feature>
<dbReference type="eggNOG" id="COG4298">
    <property type="taxonomic scope" value="Bacteria"/>
</dbReference>
<dbReference type="Proteomes" id="UP000193710">
    <property type="component" value="Unassembled WGS sequence"/>
</dbReference>
<dbReference type="EMBL" id="HG964447">
    <property type="protein sequence ID" value="CDO91339.1"/>
    <property type="molecule type" value="Genomic_DNA"/>
</dbReference>
<keyword evidence="1" id="KW-1133">Transmembrane helix</keyword>
<dbReference type="Proteomes" id="UP000028880">
    <property type="component" value="Unassembled WGS sequence"/>
</dbReference>
<reference evidence="4 5" key="3">
    <citation type="submission" date="2016-01" db="EMBL/GenBank/DDBJ databases">
        <title>The new phylogeny of the genus Mycobacterium.</title>
        <authorList>
            <person name="Tarcisio F."/>
            <person name="Conor M."/>
            <person name="Antonella G."/>
            <person name="Elisabetta G."/>
            <person name="Giulia F.S."/>
            <person name="Sara T."/>
            <person name="Anna F."/>
            <person name="Clotilde B."/>
            <person name="Roberto B."/>
            <person name="Veronica D.S."/>
            <person name="Fabio R."/>
            <person name="Monica P."/>
            <person name="Olivier J."/>
            <person name="Enrico T."/>
            <person name="Nicola S."/>
        </authorList>
    </citation>
    <scope>NUCLEOTIDE SEQUENCE [LARGE SCALE GENOMIC DNA]</scope>
    <source>
        <strain evidence="4 5">DSM 44626</strain>
    </source>
</reference>
<gene>
    <name evidence="4" type="ORF">AWC29_06480</name>
    <name evidence="3" type="ORF">BN973_05746</name>
</gene>
<evidence type="ECO:0000313" key="5">
    <source>
        <dbReference type="Proteomes" id="UP000193710"/>
    </source>
</evidence>
<keyword evidence="1" id="KW-0812">Transmembrane</keyword>
<evidence type="ECO:0000313" key="3">
    <source>
        <dbReference type="EMBL" id="CDO91339.1"/>
    </source>
</evidence>
<feature type="domain" description="YiaAB two helix" evidence="2">
    <location>
        <begin position="14"/>
        <end position="66"/>
    </location>
</feature>
<sequence length="96" mass="10482">MTVPNSMSKTTAAFFVQAAVAFAISFVAALGGIYFLPLDPWPRLFLGVTFLFLVSSAFTLAKVIRDQQEAATVRVRLDEARIERLLADYDPLNAAG</sequence>
<organism evidence="3">
    <name type="scientific">Mycobacterium triplex</name>
    <dbReference type="NCBI Taxonomy" id="47839"/>
    <lineage>
        <taxon>Bacteria</taxon>
        <taxon>Bacillati</taxon>
        <taxon>Actinomycetota</taxon>
        <taxon>Actinomycetes</taxon>
        <taxon>Mycobacteriales</taxon>
        <taxon>Mycobacteriaceae</taxon>
        <taxon>Mycobacterium</taxon>
        <taxon>Mycobacterium simiae complex</taxon>
    </lineage>
</organism>
<dbReference type="EMBL" id="LQPY01000004">
    <property type="protein sequence ID" value="ORX07784.1"/>
    <property type="molecule type" value="Genomic_DNA"/>
</dbReference>
<dbReference type="AlphaFoldDB" id="A0A024K694"/>
<dbReference type="InterPro" id="IPR008024">
    <property type="entry name" value="YiaAB"/>
</dbReference>
<dbReference type="OrthoDB" id="3296350at2"/>
<keyword evidence="1" id="KW-0472">Membrane</keyword>
<dbReference type="STRING" id="47839.BN973_05746"/>
<proteinExistence type="predicted"/>
<accession>A0A024K694</accession>
<dbReference type="Pfam" id="PF05360">
    <property type="entry name" value="YiaAB"/>
    <property type="match status" value="1"/>
</dbReference>
<evidence type="ECO:0000256" key="1">
    <source>
        <dbReference type="SAM" id="Phobius"/>
    </source>
</evidence>
<feature type="transmembrane region" description="Helical" evidence="1">
    <location>
        <begin position="44"/>
        <end position="64"/>
    </location>
</feature>
<protein>
    <submittedName>
        <fullName evidence="3">YiaAB two helix domain-containing protein</fullName>
    </submittedName>
</protein>
<reference evidence="3" key="1">
    <citation type="journal article" date="2014" name="Genome Announc.">
        <title>Draft Genome Sequence of Mycobacterium triplex DSM 44626.</title>
        <authorList>
            <person name="Sassi M."/>
            <person name="Croce O."/>
            <person name="Robert C."/>
            <person name="Raoult D."/>
            <person name="Drancourt M."/>
        </authorList>
    </citation>
    <scope>NUCLEOTIDE SEQUENCE [LARGE SCALE GENOMIC DNA]</scope>
    <source>
        <strain evidence="3">DSM 44626</strain>
    </source>
</reference>
<evidence type="ECO:0000259" key="2">
    <source>
        <dbReference type="Pfam" id="PF05360"/>
    </source>
</evidence>
<reference evidence="3" key="2">
    <citation type="submission" date="2014-04" db="EMBL/GenBank/DDBJ databases">
        <authorList>
            <person name="Urmite Genomes U."/>
        </authorList>
    </citation>
    <scope>NUCLEOTIDE SEQUENCE</scope>
    <source>
        <strain evidence="3">DSM 44626</strain>
    </source>
</reference>
<evidence type="ECO:0000313" key="4">
    <source>
        <dbReference type="EMBL" id="ORX07784.1"/>
    </source>
</evidence>
<name>A0A024K694_9MYCO</name>